<dbReference type="HAMAP" id="MF_00528">
    <property type="entry name" value="Maf"/>
    <property type="match status" value="1"/>
</dbReference>
<dbReference type="PANTHER" id="PTHR43213">
    <property type="entry name" value="BIFUNCTIONAL DTTP/UTP PYROPHOSPHATASE/METHYLTRANSFERASE PROTEIN-RELATED"/>
    <property type="match status" value="1"/>
</dbReference>
<evidence type="ECO:0000256" key="1">
    <source>
        <dbReference type="ARBA" id="ARBA00001968"/>
    </source>
</evidence>
<comment type="cofactor">
    <cofactor evidence="1">
        <name>a divalent metal cation</name>
        <dbReference type="ChEBI" id="CHEBI:60240"/>
    </cofactor>
</comment>
<dbReference type="PIRSF" id="PIRSF006305">
    <property type="entry name" value="Maf"/>
    <property type="match status" value="1"/>
</dbReference>
<accession>A0A381XVG9</accession>
<dbReference type="GO" id="GO:0047429">
    <property type="term" value="F:nucleoside triphosphate diphosphatase activity"/>
    <property type="evidence" value="ECO:0007669"/>
    <property type="project" value="InterPro"/>
</dbReference>
<organism evidence="3">
    <name type="scientific">marine metagenome</name>
    <dbReference type="NCBI Taxonomy" id="408172"/>
    <lineage>
        <taxon>unclassified sequences</taxon>
        <taxon>metagenomes</taxon>
        <taxon>ecological metagenomes</taxon>
    </lineage>
</organism>
<dbReference type="NCBIfam" id="TIGR00172">
    <property type="entry name" value="maf"/>
    <property type="match status" value="1"/>
</dbReference>
<dbReference type="CDD" id="cd00555">
    <property type="entry name" value="Maf"/>
    <property type="match status" value="1"/>
</dbReference>
<name>A0A381XVG9_9ZZZZ</name>
<dbReference type="InterPro" id="IPR003697">
    <property type="entry name" value="Maf-like"/>
</dbReference>
<dbReference type="SUPFAM" id="SSF52972">
    <property type="entry name" value="ITPase-like"/>
    <property type="match status" value="1"/>
</dbReference>
<protein>
    <submittedName>
        <fullName evidence="3">Uncharacterized protein</fullName>
    </submittedName>
</protein>
<proteinExistence type="inferred from homology"/>
<evidence type="ECO:0000256" key="2">
    <source>
        <dbReference type="ARBA" id="ARBA00022801"/>
    </source>
</evidence>
<dbReference type="InterPro" id="IPR029001">
    <property type="entry name" value="ITPase-like_fam"/>
</dbReference>
<dbReference type="Pfam" id="PF02545">
    <property type="entry name" value="Maf"/>
    <property type="match status" value="1"/>
</dbReference>
<keyword evidence="2" id="KW-0378">Hydrolase</keyword>
<gene>
    <name evidence="3" type="ORF">METZ01_LOCUS121582</name>
</gene>
<dbReference type="Gene3D" id="3.90.950.10">
    <property type="match status" value="1"/>
</dbReference>
<evidence type="ECO:0000313" key="3">
    <source>
        <dbReference type="EMBL" id="SVA68728.1"/>
    </source>
</evidence>
<dbReference type="AlphaFoldDB" id="A0A381XVG9"/>
<reference evidence="3" key="1">
    <citation type="submission" date="2018-05" db="EMBL/GenBank/DDBJ databases">
        <authorList>
            <person name="Lanie J.A."/>
            <person name="Ng W.-L."/>
            <person name="Kazmierczak K.M."/>
            <person name="Andrzejewski T.M."/>
            <person name="Davidsen T.M."/>
            <person name="Wayne K.J."/>
            <person name="Tettelin H."/>
            <person name="Glass J.I."/>
            <person name="Rusch D."/>
            <person name="Podicherti R."/>
            <person name="Tsui H.-C.T."/>
            <person name="Winkler M.E."/>
        </authorList>
    </citation>
    <scope>NUCLEOTIDE SEQUENCE</scope>
</reference>
<dbReference type="PANTHER" id="PTHR43213:SF5">
    <property type="entry name" value="BIFUNCTIONAL DTTP_UTP PYROPHOSPHATASE_METHYLTRANSFERASE PROTEIN-RELATED"/>
    <property type="match status" value="1"/>
</dbReference>
<dbReference type="EMBL" id="UINC01016522">
    <property type="protein sequence ID" value="SVA68728.1"/>
    <property type="molecule type" value="Genomic_DNA"/>
</dbReference>
<sequence>MYVYGSMNDDNPKLVLASQSPRRVKLLKEIFPQFEVAPSSIEEVLDPKLRPEENARNLARAKAESIAPNFPDCWVIGADTLVTLDHEIFEKPEDEKDAERILKRLSGREHFVATGICVVGPEKSLDKFVISQVKIKSLTDQEIKDYIATGEPMDKAGAYAIQGKGSFMVRSFSGSKSNIIGLPLDELKVLLKKSRYPYSA</sequence>